<gene>
    <name evidence="1" type="ORF">EWM64_g5133</name>
</gene>
<proteinExistence type="predicted"/>
<dbReference type="InterPro" id="IPR043137">
    <property type="entry name" value="GGT_ssub_C"/>
</dbReference>
<dbReference type="InterPro" id="IPR029055">
    <property type="entry name" value="Ntn_hydrolases_N"/>
</dbReference>
<dbReference type="PANTHER" id="PTHR43881">
    <property type="entry name" value="GAMMA-GLUTAMYLTRANSPEPTIDASE (AFU_ORTHOLOGUE AFUA_4G13580)"/>
    <property type="match status" value="1"/>
</dbReference>
<dbReference type="Pfam" id="PF01019">
    <property type="entry name" value="G_glu_transpept"/>
    <property type="match status" value="1"/>
</dbReference>
<dbReference type="Gene3D" id="3.60.20.40">
    <property type="match status" value="1"/>
</dbReference>
<dbReference type="PANTHER" id="PTHR43881:SF1">
    <property type="entry name" value="GAMMA-GLUTAMYLTRANSPEPTIDASE (AFU_ORTHOLOGUE AFUA_4G13580)"/>
    <property type="match status" value="1"/>
</dbReference>
<organism evidence="1 2">
    <name type="scientific">Hericium alpestre</name>
    <dbReference type="NCBI Taxonomy" id="135208"/>
    <lineage>
        <taxon>Eukaryota</taxon>
        <taxon>Fungi</taxon>
        <taxon>Dikarya</taxon>
        <taxon>Basidiomycota</taxon>
        <taxon>Agaricomycotina</taxon>
        <taxon>Agaricomycetes</taxon>
        <taxon>Russulales</taxon>
        <taxon>Hericiaceae</taxon>
        <taxon>Hericium</taxon>
    </lineage>
</organism>
<dbReference type="EMBL" id="SFCI01000598">
    <property type="protein sequence ID" value="TFY78878.1"/>
    <property type="molecule type" value="Genomic_DNA"/>
</dbReference>
<dbReference type="AlphaFoldDB" id="A0A4Y9ZZK5"/>
<accession>A0A4Y9ZZK5</accession>
<dbReference type="InterPro" id="IPR052896">
    <property type="entry name" value="GGT-like_enzyme"/>
</dbReference>
<dbReference type="PRINTS" id="PR01210">
    <property type="entry name" value="GGTRANSPTASE"/>
</dbReference>
<protein>
    <recommendedName>
        <fullName evidence="3">Gamma-glutamyltransferase</fullName>
    </recommendedName>
</protein>
<dbReference type="OrthoDB" id="2015213at2759"/>
<dbReference type="Proteomes" id="UP000298061">
    <property type="component" value="Unassembled WGS sequence"/>
</dbReference>
<evidence type="ECO:0000313" key="1">
    <source>
        <dbReference type="EMBL" id="TFY78878.1"/>
    </source>
</evidence>
<evidence type="ECO:0000313" key="2">
    <source>
        <dbReference type="Proteomes" id="UP000298061"/>
    </source>
</evidence>
<keyword evidence="2" id="KW-1185">Reference proteome</keyword>
<dbReference type="Gene3D" id="1.10.246.130">
    <property type="match status" value="1"/>
</dbReference>
<comment type="caution">
    <text evidence="1">The sequence shown here is derived from an EMBL/GenBank/DDBJ whole genome shotgun (WGS) entry which is preliminary data.</text>
</comment>
<sequence>MSSPAKIDWSKVDAPELVLQRFPSRRSVVYGTKGVVSCTQPLAAEAGLEILRKGGNAADAAVATSAALNVTEPSCCGIGGDAFCLFYEAKTKQVKALNGSGHSPKRLTIDHVRQQGVTGRGIPYSNLNSVTVPGAAAAWVDTIETLGSGRISVAEVLAPAIRLAEEGVPVSEIHGHAWKRSEQLIKNASPNGDEMLLNGKAPLPGQIIKLPYLAKTFRAVAEQGKEGFYKGRIAEAIVALIKSKGGVMELDDLAEHKTTFVEPIKYTYADEVTVYECPPNGQGITALLALGILENIQAQGKTKPLLEMEHNSVEYLHTLVEALRLAFADGQHYVTDPDFVHIPVDELLSKEYFASRAALFDPTKTNPEVVHGNPVHSSDTVYFSVTDQWGNACSYIQSNYAGFGTGAIPKECGFTLQNRGSGFVLEEHHPNALKGGKRPYHTIIPALATRGDELFLSYGVMGGYMQPQGHVQVLLNILRGFTPQAALDAPRFCISAGSPDNQTQSTGQAGDINSEVNFEEGIPAETVEALRQMGHDARLVTGFGRGMFGRGQVIQKIDDPSGVTVWAAGSDLRGDGHAVAQI</sequence>
<dbReference type="STRING" id="135208.A0A4Y9ZZK5"/>
<evidence type="ECO:0008006" key="3">
    <source>
        <dbReference type="Google" id="ProtNLM"/>
    </source>
</evidence>
<name>A0A4Y9ZZK5_9AGAM</name>
<dbReference type="SUPFAM" id="SSF56235">
    <property type="entry name" value="N-terminal nucleophile aminohydrolases (Ntn hydrolases)"/>
    <property type="match status" value="1"/>
</dbReference>
<reference evidence="1 2" key="1">
    <citation type="submission" date="2019-02" db="EMBL/GenBank/DDBJ databases">
        <title>Genome sequencing of the rare red list fungi Hericium alpestre (H. flagellum).</title>
        <authorList>
            <person name="Buettner E."/>
            <person name="Kellner H."/>
        </authorList>
    </citation>
    <scope>NUCLEOTIDE SEQUENCE [LARGE SCALE GENOMIC DNA]</scope>
    <source>
        <strain evidence="1 2">DSM 108284</strain>
    </source>
</reference>
<dbReference type="InterPro" id="IPR043138">
    <property type="entry name" value="GGT_lsub"/>
</dbReference>